<dbReference type="EMBL" id="VEVO01000006">
    <property type="protein sequence ID" value="KAF0041101.1"/>
    <property type="molecule type" value="Genomic_DNA"/>
</dbReference>
<name>A0A6A4TE32_SCOMX</name>
<accession>A0A6A4TE32</accession>
<evidence type="ECO:0000313" key="1">
    <source>
        <dbReference type="EMBL" id="KAF0041101.1"/>
    </source>
</evidence>
<dbReference type="AlphaFoldDB" id="A0A6A4TE32"/>
<gene>
    <name evidence="1" type="ORF">F2P81_006999</name>
</gene>
<dbReference type="Proteomes" id="UP000438429">
    <property type="component" value="Unassembled WGS sequence"/>
</dbReference>
<organism evidence="1 2">
    <name type="scientific">Scophthalmus maximus</name>
    <name type="common">Turbot</name>
    <name type="synonym">Psetta maxima</name>
    <dbReference type="NCBI Taxonomy" id="52904"/>
    <lineage>
        <taxon>Eukaryota</taxon>
        <taxon>Metazoa</taxon>
        <taxon>Chordata</taxon>
        <taxon>Craniata</taxon>
        <taxon>Vertebrata</taxon>
        <taxon>Euteleostomi</taxon>
        <taxon>Actinopterygii</taxon>
        <taxon>Neopterygii</taxon>
        <taxon>Teleostei</taxon>
        <taxon>Neoteleostei</taxon>
        <taxon>Acanthomorphata</taxon>
        <taxon>Carangaria</taxon>
        <taxon>Pleuronectiformes</taxon>
        <taxon>Pleuronectoidei</taxon>
        <taxon>Scophthalmidae</taxon>
        <taxon>Scophthalmus</taxon>
    </lineage>
</organism>
<comment type="caution">
    <text evidence="1">The sequence shown here is derived from an EMBL/GenBank/DDBJ whole genome shotgun (WGS) entry which is preliminary data.</text>
</comment>
<protein>
    <submittedName>
        <fullName evidence="1">Uncharacterized protein</fullName>
    </submittedName>
</protein>
<evidence type="ECO:0000313" key="2">
    <source>
        <dbReference type="Proteomes" id="UP000438429"/>
    </source>
</evidence>
<proteinExistence type="predicted"/>
<sequence length="106" mass="12111">MANVSDRLVTEDESLRKAKDEICIPERACCSNLFIVKAKDDADAQLSQCSWPTDKWEKIVQFELVVSSRSAAFQINERLPQDMASETVIQRQHLDSARLEMSRKPI</sequence>
<reference evidence="1 2" key="1">
    <citation type="submission" date="2019-06" db="EMBL/GenBank/DDBJ databases">
        <title>Draft genomes of female and male turbot (Scophthalmus maximus).</title>
        <authorList>
            <person name="Xu H."/>
            <person name="Xu X.-W."/>
            <person name="Shao C."/>
            <person name="Chen S."/>
        </authorList>
    </citation>
    <scope>NUCLEOTIDE SEQUENCE [LARGE SCALE GENOMIC DNA]</scope>
    <source>
        <strain evidence="1">Ysfricsl-2016a</strain>
        <tissue evidence="1">Blood</tissue>
    </source>
</reference>